<sequence>MPTYAQSDKELLEALNRNPSLRQRIEQIVAIVEDAGGELSRADAAERRMIEELQRLGQESLQAWAQRQVEQTTRATLESGEARRAGKKLCWHSTFGLIEVQEVLCRQGTRLRRSFSVSAQVSHRCCSQPLQRVVTDLGADVSFQQAAEKVWEHYRVRLPVETIRQIVEGHAQAILEAHEVQAAWPTEPGAPWLVAEIDGGMVPIMTPDPAQPDQRCGKQLGWKEAKLCLVHPLGSATPCYGGTLQGGVDGLGRELFDCARAAGFGTQTHVHAVGDGAPWIVDQVDQHFGQQGRFLVDFYHACEYLGAAAKSADADPSAWLERQKHRLKTNQLDAVLTDLHAHLEPETVDESEAPVRAALRYFTNRRQHFDYQGALQQGLPIGSGEIESAHRYVVQQRLKRPGAWWRLEQAEAMLALRL</sequence>
<dbReference type="NCBIfam" id="NF033572">
    <property type="entry name" value="transpos_ISKra4"/>
    <property type="match status" value="1"/>
</dbReference>
<name>A0A6N8EJS7_9GAMM</name>
<dbReference type="OrthoDB" id="9204559at2"/>
<comment type="caution">
    <text evidence="1">The sequence shown here is derived from an EMBL/GenBank/DDBJ whole genome shotgun (WGS) entry which is preliminary data.</text>
</comment>
<protein>
    <submittedName>
        <fullName evidence="1">ISKra4 family transposase</fullName>
    </submittedName>
</protein>
<dbReference type="RefSeq" id="WP_155451790.1">
    <property type="nucleotide sequence ID" value="NZ_WNKT01000128.1"/>
</dbReference>
<proteinExistence type="predicted"/>
<accession>A0A6N8EJS7</accession>
<dbReference type="AlphaFoldDB" id="A0A6N8EJS7"/>
<organism evidence="1 2">
    <name type="scientific">Allochromatium palmeri</name>
    <dbReference type="NCBI Taxonomy" id="231048"/>
    <lineage>
        <taxon>Bacteria</taxon>
        <taxon>Pseudomonadati</taxon>
        <taxon>Pseudomonadota</taxon>
        <taxon>Gammaproteobacteria</taxon>
        <taxon>Chromatiales</taxon>
        <taxon>Chromatiaceae</taxon>
        <taxon>Allochromatium</taxon>
    </lineage>
</organism>
<feature type="non-terminal residue" evidence="1">
    <location>
        <position position="418"/>
    </location>
</feature>
<evidence type="ECO:0000313" key="1">
    <source>
        <dbReference type="EMBL" id="MTW23258.1"/>
    </source>
</evidence>
<gene>
    <name evidence="1" type="ORF">GJ668_19750</name>
</gene>
<reference evidence="1 2" key="1">
    <citation type="submission" date="2019-11" db="EMBL/GenBank/DDBJ databases">
        <title>Whole-genome sequence of the anaerobic purple sulfur bacterium Allochromatium palmeri DSM 15591.</title>
        <authorList>
            <person name="Kyndt J.A."/>
            <person name="Meyer T.E."/>
        </authorList>
    </citation>
    <scope>NUCLEOTIDE SEQUENCE [LARGE SCALE GENOMIC DNA]</scope>
    <source>
        <strain evidence="1 2">DSM 15591</strain>
    </source>
</reference>
<keyword evidence="2" id="KW-1185">Reference proteome</keyword>
<dbReference type="EMBL" id="WNKT01000128">
    <property type="protein sequence ID" value="MTW23258.1"/>
    <property type="molecule type" value="Genomic_DNA"/>
</dbReference>
<dbReference type="Proteomes" id="UP000434044">
    <property type="component" value="Unassembled WGS sequence"/>
</dbReference>
<evidence type="ECO:0000313" key="2">
    <source>
        <dbReference type="Proteomes" id="UP000434044"/>
    </source>
</evidence>